<name>A0A2P6RFN6_ROSCH</name>
<evidence type="ECO:0000313" key="1">
    <source>
        <dbReference type="EMBL" id="PRQ45227.1"/>
    </source>
</evidence>
<organism evidence="1 2">
    <name type="scientific">Rosa chinensis</name>
    <name type="common">China rose</name>
    <dbReference type="NCBI Taxonomy" id="74649"/>
    <lineage>
        <taxon>Eukaryota</taxon>
        <taxon>Viridiplantae</taxon>
        <taxon>Streptophyta</taxon>
        <taxon>Embryophyta</taxon>
        <taxon>Tracheophyta</taxon>
        <taxon>Spermatophyta</taxon>
        <taxon>Magnoliopsida</taxon>
        <taxon>eudicotyledons</taxon>
        <taxon>Gunneridae</taxon>
        <taxon>Pentapetalae</taxon>
        <taxon>rosids</taxon>
        <taxon>fabids</taxon>
        <taxon>Rosales</taxon>
        <taxon>Rosaceae</taxon>
        <taxon>Rosoideae</taxon>
        <taxon>Rosoideae incertae sedis</taxon>
        <taxon>Rosa</taxon>
    </lineage>
</organism>
<dbReference type="AlphaFoldDB" id="A0A2P6RFN6"/>
<protein>
    <submittedName>
        <fullName evidence="1">Uncharacterized protein</fullName>
    </submittedName>
</protein>
<accession>A0A2P6RFN6</accession>
<dbReference type="EMBL" id="PDCK01000041">
    <property type="protein sequence ID" value="PRQ45227.1"/>
    <property type="molecule type" value="Genomic_DNA"/>
</dbReference>
<evidence type="ECO:0000313" key="2">
    <source>
        <dbReference type="Proteomes" id="UP000238479"/>
    </source>
</evidence>
<dbReference type="Gramene" id="PRQ45227">
    <property type="protein sequence ID" value="PRQ45227"/>
    <property type="gene ID" value="RchiOBHm_Chr3g0487851"/>
</dbReference>
<gene>
    <name evidence="1" type="ORF">RchiOBHm_Chr3g0487851</name>
</gene>
<proteinExistence type="predicted"/>
<keyword evidence="2" id="KW-1185">Reference proteome</keyword>
<reference evidence="1 2" key="1">
    <citation type="journal article" date="2018" name="Nat. Genet.">
        <title>The Rosa genome provides new insights in the design of modern roses.</title>
        <authorList>
            <person name="Bendahmane M."/>
        </authorList>
    </citation>
    <scope>NUCLEOTIDE SEQUENCE [LARGE SCALE GENOMIC DNA]</scope>
    <source>
        <strain evidence="2">cv. Old Blush</strain>
    </source>
</reference>
<sequence length="63" mass="6720">MVVGLGGLQVFGVLILRGLLKDPIVAQVGFIKFITSINPLLQGKYPVSYTCGALCLRIANTTQ</sequence>
<comment type="caution">
    <text evidence="1">The sequence shown here is derived from an EMBL/GenBank/DDBJ whole genome shotgun (WGS) entry which is preliminary data.</text>
</comment>
<dbReference type="Proteomes" id="UP000238479">
    <property type="component" value="Chromosome 3"/>
</dbReference>